<name>A0A0E0CVL1_9ORYZ</name>
<proteinExistence type="predicted"/>
<dbReference type="Gramene" id="OMERI03G04490.3">
    <property type="protein sequence ID" value="OMERI03G04490.3"/>
    <property type="gene ID" value="OMERI03G04490"/>
</dbReference>
<evidence type="ECO:0000313" key="1">
    <source>
        <dbReference type="EnsemblPlants" id="OMERI03G04490.3"/>
    </source>
</evidence>
<protein>
    <submittedName>
        <fullName evidence="1">Uncharacterized protein</fullName>
    </submittedName>
</protein>
<evidence type="ECO:0000313" key="2">
    <source>
        <dbReference type="Proteomes" id="UP000008021"/>
    </source>
</evidence>
<dbReference type="AlphaFoldDB" id="A0A0E0CVL1"/>
<dbReference type="Proteomes" id="UP000008021">
    <property type="component" value="Chromosome 3"/>
</dbReference>
<accession>A0A0E0CVL1</accession>
<reference evidence="1" key="2">
    <citation type="submission" date="2018-05" db="EMBL/GenBank/DDBJ databases">
        <title>OmerRS3 (Oryza meridionalis Reference Sequence Version 3).</title>
        <authorList>
            <person name="Zhang J."/>
            <person name="Kudrna D."/>
            <person name="Lee S."/>
            <person name="Talag J."/>
            <person name="Welchert J."/>
            <person name="Wing R.A."/>
        </authorList>
    </citation>
    <scope>NUCLEOTIDE SEQUENCE [LARGE SCALE GENOMIC DNA]</scope>
    <source>
        <strain evidence="1">cv. OR44</strain>
    </source>
</reference>
<dbReference type="EnsemblPlants" id="OMERI03G04490.3">
    <property type="protein sequence ID" value="OMERI03G04490.3"/>
    <property type="gene ID" value="OMERI03G04490"/>
</dbReference>
<dbReference type="HOGENOM" id="CLU_2403337_0_0_1"/>
<reference evidence="1" key="1">
    <citation type="submission" date="2015-04" db="UniProtKB">
        <authorList>
            <consortium name="EnsemblPlants"/>
        </authorList>
    </citation>
    <scope>IDENTIFICATION</scope>
</reference>
<organism evidence="1">
    <name type="scientific">Oryza meridionalis</name>
    <dbReference type="NCBI Taxonomy" id="40149"/>
    <lineage>
        <taxon>Eukaryota</taxon>
        <taxon>Viridiplantae</taxon>
        <taxon>Streptophyta</taxon>
        <taxon>Embryophyta</taxon>
        <taxon>Tracheophyta</taxon>
        <taxon>Spermatophyta</taxon>
        <taxon>Magnoliopsida</taxon>
        <taxon>Liliopsida</taxon>
        <taxon>Poales</taxon>
        <taxon>Poaceae</taxon>
        <taxon>BOP clade</taxon>
        <taxon>Oryzoideae</taxon>
        <taxon>Oryzeae</taxon>
        <taxon>Oryzinae</taxon>
        <taxon>Oryza</taxon>
    </lineage>
</organism>
<sequence>MRRRRRCPRSNAACAAPPPRCRDLSACRPPLRLRGEINGERNQGCRCWAKATQDHGRMSCCNDPRFPIFCTFCSPLGLGQHNMKSKPQRNIPL</sequence>
<keyword evidence="2" id="KW-1185">Reference proteome</keyword>